<gene>
    <name evidence="2" type="ORF">LMG27198_45090</name>
</gene>
<keyword evidence="3" id="KW-1185">Reference proteome</keyword>
<dbReference type="EMBL" id="BSEC01000004">
    <property type="protein sequence ID" value="GLI95517.1"/>
    <property type="molecule type" value="Genomic_DNA"/>
</dbReference>
<organism evidence="2 3">
    <name type="scientific">Methylocystis echinoides</name>
    <dbReference type="NCBI Taxonomy" id="29468"/>
    <lineage>
        <taxon>Bacteria</taxon>
        <taxon>Pseudomonadati</taxon>
        <taxon>Pseudomonadota</taxon>
        <taxon>Alphaproteobacteria</taxon>
        <taxon>Hyphomicrobiales</taxon>
        <taxon>Methylocystaceae</taxon>
        <taxon>Methylocystis</taxon>
    </lineage>
</organism>
<evidence type="ECO:0000256" key="1">
    <source>
        <dbReference type="SAM" id="MobiDB-lite"/>
    </source>
</evidence>
<feature type="region of interest" description="Disordered" evidence="1">
    <location>
        <begin position="72"/>
        <end position="101"/>
    </location>
</feature>
<evidence type="ECO:0000313" key="2">
    <source>
        <dbReference type="EMBL" id="GLI95517.1"/>
    </source>
</evidence>
<proteinExistence type="predicted"/>
<protein>
    <submittedName>
        <fullName evidence="2">Uncharacterized protein</fullName>
    </submittedName>
</protein>
<dbReference type="AlphaFoldDB" id="A0A9W6GYL9"/>
<name>A0A9W6GYL9_9HYPH</name>
<evidence type="ECO:0000313" key="3">
    <source>
        <dbReference type="Proteomes" id="UP001144323"/>
    </source>
</evidence>
<comment type="caution">
    <text evidence="2">The sequence shown here is derived from an EMBL/GenBank/DDBJ whole genome shotgun (WGS) entry which is preliminary data.</text>
</comment>
<accession>A0A9W6GYL9</accession>
<sequence length="101" mass="11457">MNFERFTPHLSPAYDAGGKLQNLTVHTETYCDGKQLAFPTPKVKLRLFRGRGQAENPLSFYPDTIALVTRQMQRPRMGRRRSFPGATAGSHKFAPYMGRRG</sequence>
<dbReference type="Proteomes" id="UP001144323">
    <property type="component" value="Unassembled WGS sequence"/>
</dbReference>
<reference evidence="2" key="1">
    <citation type="journal article" date="2023" name="Int. J. Syst. Evol. Microbiol.">
        <title>Methylocystis iwaonis sp. nov., a type II methane-oxidizing bacterium from surface soil of a rice paddy field in Japan, and emended description of the genus Methylocystis (ex Whittenbury et al. 1970) Bowman et al. 1993.</title>
        <authorList>
            <person name="Kaise H."/>
            <person name="Sawadogo J.B."/>
            <person name="Alam M.S."/>
            <person name="Ueno C."/>
            <person name="Dianou D."/>
            <person name="Shinjo R."/>
            <person name="Asakawa S."/>
        </authorList>
    </citation>
    <scope>NUCLEOTIDE SEQUENCE</scope>
    <source>
        <strain evidence="2">LMG27198</strain>
    </source>
</reference>